<keyword evidence="2" id="KW-1185">Reference proteome</keyword>
<dbReference type="EMBL" id="RRYP01011306">
    <property type="protein sequence ID" value="TNV77814.1"/>
    <property type="molecule type" value="Genomic_DNA"/>
</dbReference>
<comment type="caution">
    <text evidence="1">The sequence shown here is derived from an EMBL/GenBank/DDBJ whole genome shotgun (WGS) entry which is preliminary data.</text>
</comment>
<organism evidence="1 2">
    <name type="scientific">Halteria grandinella</name>
    <dbReference type="NCBI Taxonomy" id="5974"/>
    <lineage>
        <taxon>Eukaryota</taxon>
        <taxon>Sar</taxon>
        <taxon>Alveolata</taxon>
        <taxon>Ciliophora</taxon>
        <taxon>Intramacronucleata</taxon>
        <taxon>Spirotrichea</taxon>
        <taxon>Stichotrichia</taxon>
        <taxon>Sporadotrichida</taxon>
        <taxon>Halteriidae</taxon>
        <taxon>Halteria</taxon>
    </lineage>
</organism>
<dbReference type="AlphaFoldDB" id="A0A8J8NP41"/>
<dbReference type="Proteomes" id="UP000785679">
    <property type="component" value="Unassembled WGS sequence"/>
</dbReference>
<evidence type="ECO:0000313" key="2">
    <source>
        <dbReference type="Proteomes" id="UP000785679"/>
    </source>
</evidence>
<gene>
    <name evidence="1" type="ORF">FGO68_gene13166</name>
</gene>
<proteinExistence type="predicted"/>
<accession>A0A8J8NP41</accession>
<reference evidence="1" key="1">
    <citation type="submission" date="2019-06" db="EMBL/GenBank/DDBJ databases">
        <authorList>
            <person name="Zheng W."/>
        </authorList>
    </citation>
    <scope>NUCLEOTIDE SEQUENCE</scope>
    <source>
        <strain evidence="1">QDHG01</strain>
    </source>
</reference>
<sequence length="97" mass="11658">MLQQKYKANIQAELKQRENIQKLLQNRYYNNNYDYGGAQEEGLTREEKHQRKLLRRFTMKDIILKDKDFYSRLVHCKDDRGSILKGINEGRLSPLKI</sequence>
<protein>
    <submittedName>
        <fullName evidence="1">Uncharacterized protein</fullName>
    </submittedName>
</protein>
<evidence type="ECO:0000313" key="1">
    <source>
        <dbReference type="EMBL" id="TNV77814.1"/>
    </source>
</evidence>
<name>A0A8J8NP41_HALGN</name>